<sequence>MSTNDNPESAMHRRHSSRSIKRKKFDDELVESSLPLKPNIRKSFEGPEEMETSSPHVEVTPTAEDPADKRMHRQAQELVRKTSVGSGSLTGDKKTVKKKKIKKTRQAFAAAKDMGRWKPTDDILLIDAVMQVQDLTQVHLAVKFSCFFSLEEIQERWYALLYDPVISGLAKQAMKSLPQELARAAHAKALYSKNEEKILAKIFTSSQPTVETFQTVLNQNISVFHHGRTAELLKRHWELMKKYQLIEDQTVQPLPQGDHILNFSDAEDMLDDQEILQQRDDAIAHELKIADRKQKHEIKKLEEEIPRWELLVSSVTGVAKQEMDQHTIAVLRGRLVRYLMRSREITFGRSTEYLTVDIDLSLEGPAYKISRQQGTIKMKNNGDFIITNEGKRPIYVDGKVVMKGGRAKLQHDSVLEIALLRFVFLVNERLASSMK</sequence>
<evidence type="ECO:0000256" key="1">
    <source>
        <dbReference type="SAM" id="MobiDB-lite"/>
    </source>
</evidence>
<dbReference type="AlphaFoldDB" id="A0A6F9DJQ6"/>
<accession>A0A6F9DJQ6</accession>
<evidence type="ECO:0000259" key="2">
    <source>
        <dbReference type="PROSITE" id="PS50006"/>
    </source>
</evidence>
<organism evidence="3">
    <name type="scientific">Phallusia mammillata</name>
    <dbReference type="NCBI Taxonomy" id="59560"/>
    <lineage>
        <taxon>Eukaryota</taxon>
        <taxon>Metazoa</taxon>
        <taxon>Chordata</taxon>
        <taxon>Tunicata</taxon>
        <taxon>Ascidiacea</taxon>
        <taxon>Phlebobranchia</taxon>
        <taxon>Ascidiidae</taxon>
        <taxon>Phallusia</taxon>
    </lineage>
</organism>
<reference evidence="3" key="1">
    <citation type="submission" date="2020-04" db="EMBL/GenBank/DDBJ databases">
        <authorList>
            <person name="Neveu A P."/>
        </authorList>
    </citation>
    <scope>NUCLEOTIDE SEQUENCE</scope>
    <source>
        <tissue evidence="3">Whole embryo</tissue>
    </source>
</reference>
<protein>
    <submittedName>
        <fullName evidence="3">Microspherule protein 1-like</fullName>
    </submittedName>
</protein>
<dbReference type="GO" id="GO:0002151">
    <property type="term" value="F:G-quadruplex RNA binding"/>
    <property type="evidence" value="ECO:0007669"/>
    <property type="project" value="InterPro"/>
</dbReference>
<dbReference type="SUPFAM" id="SSF49879">
    <property type="entry name" value="SMAD/FHA domain"/>
    <property type="match status" value="1"/>
</dbReference>
<dbReference type="GO" id="GO:0045944">
    <property type="term" value="P:positive regulation of transcription by RNA polymerase II"/>
    <property type="evidence" value="ECO:0007669"/>
    <property type="project" value="TreeGrafter"/>
</dbReference>
<dbReference type="InterPro" id="IPR000253">
    <property type="entry name" value="FHA_dom"/>
</dbReference>
<dbReference type="EMBL" id="LR787842">
    <property type="protein sequence ID" value="CAB3263704.1"/>
    <property type="molecule type" value="mRNA"/>
</dbReference>
<feature type="domain" description="FHA" evidence="2">
    <location>
        <begin position="345"/>
        <end position="401"/>
    </location>
</feature>
<feature type="region of interest" description="Disordered" evidence="1">
    <location>
        <begin position="1"/>
        <end position="69"/>
    </location>
</feature>
<gene>
    <name evidence="3" type="primary">Mcrs1</name>
</gene>
<dbReference type="GO" id="GO:0044545">
    <property type="term" value="C:NSL complex"/>
    <property type="evidence" value="ECO:0007669"/>
    <property type="project" value="TreeGrafter"/>
</dbReference>
<dbReference type="Gene3D" id="2.60.200.20">
    <property type="match status" value="1"/>
</dbReference>
<dbReference type="PANTHER" id="PTHR13233:SF0">
    <property type="entry name" value="MICROSPHERULE PROTEIN 1"/>
    <property type="match status" value="1"/>
</dbReference>
<dbReference type="InterPro" id="IPR037912">
    <property type="entry name" value="MCRS1"/>
</dbReference>
<dbReference type="PANTHER" id="PTHR13233">
    <property type="entry name" value="MICROSPHERULE PROTEIN 1"/>
    <property type="match status" value="1"/>
</dbReference>
<feature type="compositionally biased region" description="Basic residues" evidence="1">
    <location>
        <begin position="12"/>
        <end position="23"/>
    </location>
</feature>
<evidence type="ECO:0000313" key="3">
    <source>
        <dbReference type="EMBL" id="CAB3263704.1"/>
    </source>
</evidence>
<dbReference type="Pfam" id="PF13325">
    <property type="entry name" value="MCRS_N"/>
    <property type="match status" value="1"/>
</dbReference>
<dbReference type="CDD" id="cd22687">
    <property type="entry name" value="FHA_MCRS1"/>
    <property type="match status" value="1"/>
</dbReference>
<dbReference type="InterPro" id="IPR008984">
    <property type="entry name" value="SMAD_FHA_dom_sf"/>
</dbReference>
<dbReference type="GO" id="GO:0031011">
    <property type="term" value="C:Ino80 complex"/>
    <property type="evidence" value="ECO:0007669"/>
    <property type="project" value="InterPro"/>
</dbReference>
<proteinExistence type="evidence at transcript level"/>
<dbReference type="SMART" id="SM00240">
    <property type="entry name" value="FHA"/>
    <property type="match status" value="1"/>
</dbReference>
<dbReference type="GO" id="GO:0071339">
    <property type="term" value="C:MLL1 complex"/>
    <property type="evidence" value="ECO:0007669"/>
    <property type="project" value="InterPro"/>
</dbReference>
<dbReference type="InterPro" id="IPR025999">
    <property type="entry name" value="MCRS_N"/>
</dbReference>
<dbReference type="Pfam" id="PF00498">
    <property type="entry name" value="FHA"/>
    <property type="match status" value="1"/>
</dbReference>
<dbReference type="PROSITE" id="PS50006">
    <property type="entry name" value="FHA_DOMAIN"/>
    <property type="match status" value="1"/>
</dbReference>
<name>A0A6F9DJQ6_9ASCI</name>